<feature type="compositionally biased region" description="Basic residues" evidence="1">
    <location>
        <begin position="131"/>
        <end position="143"/>
    </location>
</feature>
<keyword evidence="2" id="KW-0687">Ribonucleoprotein</keyword>
<feature type="compositionally biased region" description="Low complexity" evidence="1">
    <location>
        <begin position="277"/>
        <end position="290"/>
    </location>
</feature>
<evidence type="ECO:0000256" key="1">
    <source>
        <dbReference type="SAM" id="MobiDB-lite"/>
    </source>
</evidence>
<protein>
    <submittedName>
        <fullName evidence="2">Putative ribosomal protein l27 protein</fullName>
    </submittedName>
</protein>
<dbReference type="OrthoDB" id="3545073at2759"/>
<evidence type="ECO:0000313" key="3">
    <source>
        <dbReference type="Proteomes" id="UP000531561"/>
    </source>
</evidence>
<organism evidence="2 3">
    <name type="scientific">Botrytis fragariae</name>
    <dbReference type="NCBI Taxonomy" id="1964551"/>
    <lineage>
        <taxon>Eukaryota</taxon>
        <taxon>Fungi</taxon>
        <taxon>Dikarya</taxon>
        <taxon>Ascomycota</taxon>
        <taxon>Pezizomycotina</taxon>
        <taxon>Leotiomycetes</taxon>
        <taxon>Helotiales</taxon>
        <taxon>Sclerotiniaceae</taxon>
        <taxon>Botrytis</taxon>
    </lineage>
</organism>
<evidence type="ECO:0000313" key="2">
    <source>
        <dbReference type="EMBL" id="KAF5869645.1"/>
    </source>
</evidence>
<feature type="compositionally biased region" description="Basic and acidic residues" evidence="1">
    <location>
        <begin position="118"/>
        <end position="130"/>
    </location>
</feature>
<dbReference type="Proteomes" id="UP000531561">
    <property type="component" value="Unassembled WGS sequence"/>
</dbReference>
<feature type="compositionally biased region" description="Basic and acidic residues" evidence="1">
    <location>
        <begin position="16"/>
        <end position="29"/>
    </location>
</feature>
<name>A0A8H6ALW1_9HELO</name>
<keyword evidence="2" id="KW-0689">Ribosomal protein</keyword>
<dbReference type="GO" id="GO:0005840">
    <property type="term" value="C:ribosome"/>
    <property type="evidence" value="ECO:0007669"/>
    <property type="project" value="UniProtKB-KW"/>
</dbReference>
<dbReference type="GeneID" id="59264866"/>
<feature type="region of interest" description="Disordered" evidence="1">
    <location>
        <begin position="1"/>
        <end position="306"/>
    </location>
</feature>
<comment type="caution">
    <text evidence="2">The sequence shown here is derived from an EMBL/GenBank/DDBJ whole genome shotgun (WGS) entry which is preliminary data.</text>
</comment>
<dbReference type="EMBL" id="JABFCT010000016">
    <property type="protein sequence ID" value="KAF5869645.1"/>
    <property type="molecule type" value="Genomic_DNA"/>
</dbReference>
<sequence length="306" mass="33590">MVVLPSSSGYRPNKGVKREHDPDQIHDISSKSPNANGTSNNHTHQHKKKKSHHPQNQAEQSGGGKKRKKSKHKSSQSQQQDTLMSGGLGDMSVELGEPILSPPDDSQDLTPKVATAMEVKHAKMNKDGGGGKKKKNKTKKNRTVHFEEPSSNYRPPHVVDEEEEAEIERFEMNRDTAARETSNLPVRSHSPILPPTSSPILPPTRPKRSLSHGPPPPILPQASPSRMNPLYVPPTISTPILPPASPFRRRRGSTDNAFSQPPPTFSTEASSPQTTQSTRAKPTSAKSAAPKSKDDEWEFSTGKFEQ</sequence>
<accession>A0A8H6ALW1</accession>
<dbReference type="RefSeq" id="XP_037188593.1">
    <property type="nucleotide sequence ID" value="XM_037341174.1"/>
</dbReference>
<feature type="compositionally biased region" description="Basic and acidic residues" evidence="1">
    <location>
        <begin position="167"/>
        <end position="178"/>
    </location>
</feature>
<dbReference type="AlphaFoldDB" id="A0A8H6ALW1"/>
<feature type="compositionally biased region" description="Basic residues" evidence="1">
    <location>
        <begin position="64"/>
        <end position="74"/>
    </location>
</feature>
<feature type="compositionally biased region" description="Polar residues" evidence="1">
    <location>
        <begin position="254"/>
        <end position="276"/>
    </location>
</feature>
<feature type="compositionally biased region" description="Polar residues" evidence="1">
    <location>
        <begin position="1"/>
        <end position="10"/>
    </location>
</feature>
<feature type="compositionally biased region" description="Basic residues" evidence="1">
    <location>
        <begin position="43"/>
        <end position="53"/>
    </location>
</feature>
<gene>
    <name evidence="2" type="ORF">Bfra_010842</name>
</gene>
<feature type="compositionally biased region" description="Pro residues" evidence="1">
    <location>
        <begin position="192"/>
        <end position="204"/>
    </location>
</feature>
<reference evidence="2 3" key="1">
    <citation type="journal article" date="2020" name="Phytopathology">
        <title>A high-quality genome resource of Botrytis fragariae, a new and rapidly spreading fungal pathogen causing strawberry gray mold in the U.S.A.</title>
        <authorList>
            <person name="Wu Y."/>
            <person name="Saski C.A."/>
            <person name="Schnabel G."/>
            <person name="Xiao S."/>
            <person name="Hu M."/>
        </authorList>
    </citation>
    <scope>NUCLEOTIDE SEQUENCE [LARGE SCALE GENOMIC DNA]</scope>
    <source>
        <strain evidence="2 3">BVB16</strain>
    </source>
</reference>
<keyword evidence="3" id="KW-1185">Reference proteome</keyword>
<proteinExistence type="predicted"/>